<dbReference type="CDD" id="cd03419">
    <property type="entry name" value="GRX_GRXh_1_2_like"/>
    <property type="match status" value="1"/>
</dbReference>
<dbReference type="GeneID" id="105341327"/>
<dbReference type="InterPro" id="IPR002109">
    <property type="entry name" value="Glutaredoxin"/>
</dbReference>
<evidence type="ECO:0000256" key="5">
    <source>
        <dbReference type="ARBA" id="ARBA00023284"/>
    </source>
</evidence>
<dbReference type="OMA" id="DAMEWID"/>
<evidence type="ECO:0000256" key="3">
    <source>
        <dbReference type="ARBA" id="ARBA00022982"/>
    </source>
</evidence>
<organism evidence="7 8">
    <name type="scientific">Magallana gigas</name>
    <name type="common">Pacific oyster</name>
    <name type="synonym">Crassostrea gigas</name>
    <dbReference type="NCBI Taxonomy" id="29159"/>
    <lineage>
        <taxon>Eukaryota</taxon>
        <taxon>Metazoa</taxon>
        <taxon>Spiralia</taxon>
        <taxon>Lophotrochozoa</taxon>
        <taxon>Mollusca</taxon>
        <taxon>Bivalvia</taxon>
        <taxon>Autobranchia</taxon>
        <taxon>Pteriomorphia</taxon>
        <taxon>Ostreida</taxon>
        <taxon>Ostreoidea</taxon>
        <taxon>Ostreidae</taxon>
        <taxon>Magallana</taxon>
    </lineage>
</organism>
<dbReference type="EnsemblMetazoa" id="G12548.2">
    <property type="protein sequence ID" value="G12548.2:cds"/>
    <property type="gene ID" value="G12548"/>
</dbReference>
<evidence type="ECO:0000259" key="6">
    <source>
        <dbReference type="Pfam" id="PF00462"/>
    </source>
</evidence>
<dbReference type="KEGG" id="crg:105341327"/>
<dbReference type="GO" id="GO:0005737">
    <property type="term" value="C:cytoplasm"/>
    <property type="evidence" value="ECO:0007669"/>
    <property type="project" value="TreeGrafter"/>
</dbReference>
<dbReference type="NCBIfam" id="TIGR02180">
    <property type="entry name" value="GRX_euk"/>
    <property type="match status" value="1"/>
</dbReference>
<dbReference type="Pfam" id="PF00462">
    <property type="entry name" value="Glutaredoxin"/>
    <property type="match status" value="1"/>
</dbReference>
<evidence type="ECO:0000256" key="2">
    <source>
        <dbReference type="ARBA" id="ARBA00022448"/>
    </source>
</evidence>
<evidence type="ECO:0000313" key="8">
    <source>
        <dbReference type="Proteomes" id="UP000005408"/>
    </source>
</evidence>
<dbReference type="EnsemblMetazoa" id="G12548.1">
    <property type="protein sequence ID" value="G12548.1:cds"/>
    <property type="gene ID" value="G12548"/>
</dbReference>
<protein>
    <recommendedName>
        <fullName evidence="6">Glutaredoxin domain-containing protein</fullName>
    </recommendedName>
</protein>
<dbReference type="PANTHER" id="PTHR45694:SF18">
    <property type="entry name" value="GLUTAREDOXIN-1-RELATED"/>
    <property type="match status" value="1"/>
</dbReference>
<dbReference type="PROSITE" id="PS00195">
    <property type="entry name" value="GLUTAREDOXIN_1"/>
    <property type="match status" value="1"/>
</dbReference>
<feature type="domain" description="Glutaredoxin" evidence="6">
    <location>
        <begin position="16"/>
        <end position="85"/>
    </location>
</feature>
<keyword evidence="5" id="KW-0676">Redox-active center</keyword>
<dbReference type="RefSeq" id="XP_011446089.1">
    <property type="nucleotide sequence ID" value="XM_011447787.4"/>
</dbReference>
<dbReference type="InterPro" id="IPR036249">
    <property type="entry name" value="Thioredoxin-like_sf"/>
</dbReference>
<proteinExistence type="predicted"/>
<dbReference type="Gene3D" id="3.40.30.10">
    <property type="entry name" value="Glutaredoxin"/>
    <property type="match status" value="1"/>
</dbReference>
<evidence type="ECO:0000256" key="4">
    <source>
        <dbReference type="ARBA" id="ARBA00023157"/>
    </source>
</evidence>
<dbReference type="EnsemblMetazoa" id="G12548.3">
    <property type="protein sequence ID" value="G12548.3:cds"/>
    <property type="gene ID" value="G12548"/>
</dbReference>
<dbReference type="GO" id="GO:0015038">
    <property type="term" value="F:glutathione disulfide oxidoreductase activity"/>
    <property type="evidence" value="ECO:0007669"/>
    <property type="project" value="TreeGrafter"/>
</dbReference>
<evidence type="ECO:0000313" key="7">
    <source>
        <dbReference type="EnsemblMetazoa" id="G12548.4:cds"/>
    </source>
</evidence>
<dbReference type="InterPro" id="IPR011899">
    <property type="entry name" value="Glutaredoxin_euk/vir"/>
</dbReference>
<keyword evidence="2" id="KW-0813">Transport</keyword>
<keyword evidence="4" id="KW-1015">Disulfide bond</keyword>
<dbReference type="InterPro" id="IPR014025">
    <property type="entry name" value="Glutaredoxin_subgr"/>
</dbReference>
<sequence length="107" mass="11911">MSVAAAVEEKIASKKVVVYSKSGCPYCQKAKQVFTRYLKSGKLKREDYEEVDITRDPQCVAIQTYMMKKTGGRTVPRVFVKGKFIGGGDDVVSKNNSGQLKKLLDIE</sequence>
<dbReference type="OrthoDB" id="418495at2759"/>
<accession>A0A8W8I5T0</accession>
<dbReference type="Proteomes" id="UP000005408">
    <property type="component" value="Unassembled WGS sequence"/>
</dbReference>
<keyword evidence="8" id="KW-1185">Reference proteome</keyword>
<comment type="function">
    <text evidence="1">Has a glutathione-disulfide oxidoreductase activity in the presence of NADPH and glutathione reductase. Reduces low molecular weight disulfides and proteins.</text>
</comment>
<dbReference type="InterPro" id="IPR011767">
    <property type="entry name" value="GLR_AS"/>
</dbReference>
<dbReference type="EnsemblMetazoa" id="G12548.4">
    <property type="protein sequence ID" value="G12548.4:cds"/>
    <property type="gene ID" value="G12548"/>
</dbReference>
<reference evidence="7" key="1">
    <citation type="submission" date="2022-08" db="UniProtKB">
        <authorList>
            <consortium name="EnsemblMetazoa"/>
        </authorList>
    </citation>
    <scope>IDENTIFICATION</scope>
    <source>
        <strain evidence="7">05x7-T-G4-1.051#20</strain>
    </source>
</reference>
<dbReference type="RefSeq" id="XP_019928135.1">
    <property type="nucleotide sequence ID" value="XM_020072576.3"/>
</dbReference>
<dbReference type="AlphaFoldDB" id="A0A8W8I5T0"/>
<dbReference type="PRINTS" id="PR00160">
    <property type="entry name" value="GLUTAREDOXIN"/>
</dbReference>
<dbReference type="PROSITE" id="PS51354">
    <property type="entry name" value="GLUTAREDOXIN_2"/>
    <property type="match status" value="1"/>
</dbReference>
<dbReference type="PANTHER" id="PTHR45694">
    <property type="entry name" value="GLUTAREDOXIN 2"/>
    <property type="match status" value="1"/>
</dbReference>
<dbReference type="SUPFAM" id="SSF52833">
    <property type="entry name" value="Thioredoxin-like"/>
    <property type="match status" value="1"/>
</dbReference>
<keyword evidence="3" id="KW-0249">Electron transport</keyword>
<dbReference type="GO" id="GO:0034599">
    <property type="term" value="P:cellular response to oxidative stress"/>
    <property type="evidence" value="ECO:0007669"/>
    <property type="project" value="TreeGrafter"/>
</dbReference>
<evidence type="ECO:0000256" key="1">
    <source>
        <dbReference type="ARBA" id="ARBA00002549"/>
    </source>
</evidence>
<name>A0A8W8I5T0_MAGGI</name>